<protein>
    <submittedName>
        <fullName evidence="2">Uncharacterized protein</fullName>
    </submittedName>
</protein>
<feature type="chain" id="PRO_5012068102" evidence="1">
    <location>
        <begin position="16"/>
        <end position="63"/>
    </location>
</feature>
<name>A0A0A8Y8J2_ARUDO</name>
<sequence>MIILILLTTKTNIEAIACSSVCRGTHRPALLHPRSVVLPLLQRTALQLPLSVRTNPGRGMGRP</sequence>
<organism evidence="2">
    <name type="scientific">Arundo donax</name>
    <name type="common">Giant reed</name>
    <name type="synonym">Donax arundinaceus</name>
    <dbReference type="NCBI Taxonomy" id="35708"/>
    <lineage>
        <taxon>Eukaryota</taxon>
        <taxon>Viridiplantae</taxon>
        <taxon>Streptophyta</taxon>
        <taxon>Embryophyta</taxon>
        <taxon>Tracheophyta</taxon>
        <taxon>Spermatophyta</taxon>
        <taxon>Magnoliopsida</taxon>
        <taxon>Liliopsida</taxon>
        <taxon>Poales</taxon>
        <taxon>Poaceae</taxon>
        <taxon>PACMAD clade</taxon>
        <taxon>Arundinoideae</taxon>
        <taxon>Arundineae</taxon>
        <taxon>Arundo</taxon>
    </lineage>
</organism>
<dbReference type="EMBL" id="GBRH01276325">
    <property type="protein sequence ID" value="JAD21570.1"/>
    <property type="molecule type" value="Transcribed_RNA"/>
</dbReference>
<reference evidence="2" key="1">
    <citation type="submission" date="2014-09" db="EMBL/GenBank/DDBJ databases">
        <authorList>
            <person name="Magalhaes I.L.F."/>
            <person name="Oliveira U."/>
            <person name="Santos F.R."/>
            <person name="Vidigal T.H.D.A."/>
            <person name="Brescovit A.D."/>
            <person name="Santos A.J."/>
        </authorList>
    </citation>
    <scope>NUCLEOTIDE SEQUENCE</scope>
    <source>
        <tissue evidence="2">Shoot tissue taken approximately 20 cm above the soil surface</tissue>
    </source>
</reference>
<reference evidence="2" key="2">
    <citation type="journal article" date="2015" name="Data Brief">
        <title>Shoot transcriptome of the giant reed, Arundo donax.</title>
        <authorList>
            <person name="Barrero R.A."/>
            <person name="Guerrero F.D."/>
            <person name="Moolhuijzen P."/>
            <person name="Goolsby J.A."/>
            <person name="Tidwell J."/>
            <person name="Bellgard S.E."/>
            <person name="Bellgard M.I."/>
        </authorList>
    </citation>
    <scope>NUCLEOTIDE SEQUENCE</scope>
    <source>
        <tissue evidence="2">Shoot tissue taken approximately 20 cm above the soil surface</tissue>
    </source>
</reference>
<evidence type="ECO:0000313" key="2">
    <source>
        <dbReference type="EMBL" id="JAD21570.1"/>
    </source>
</evidence>
<proteinExistence type="predicted"/>
<evidence type="ECO:0000256" key="1">
    <source>
        <dbReference type="SAM" id="SignalP"/>
    </source>
</evidence>
<dbReference type="AlphaFoldDB" id="A0A0A8Y8J2"/>
<accession>A0A0A8Y8J2</accession>
<feature type="signal peptide" evidence="1">
    <location>
        <begin position="1"/>
        <end position="15"/>
    </location>
</feature>
<keyword evidence="1" id="KW-0732">Signal</keyword>